<dbReference type="Proteomes" id="UP000515150">
    <property type="component" value="Chromosome 4"/>
</dbReference>
<feature type="region of interest" description="Disordered" evidence="1">
    <location>
        <begin position="56"/>
        <end position="87"/>
    </location>
</feature>
<dbReference type="AlphaFoldDB" id="A0A9W2XPX1"/>
<feature type="compositionally biased region" description="Basic and acidic residues" evidence="1">
    <location>
        <begin position="62"/>
        <end position="74"/>
    </location>
</feature>
<feature type="compositionally biased region" description="Polar residues" evidence="1">
    <location>
        <begin position="302"/>
        <end position="323"/>
    </location>
</feature>
<dbReference type="OrthoDB" id="9935880at2759"/>
<evidence type="ECO:0000256" key="1">
    <source>
        <dbReference type="SAM" id="MobiDB-lite"/>
    </source>
</evidence>
<proteinExistence type="predicted"/>
<gene>
    <name evidence="3" type="primary">LOC129603926</name>
</gene>
<dbReference type="KEGG" id="bspl:129603926"/>
<evidence type="ECO:0000313" key="3">
    <source>
        <dbReference type="RefSeq" id="XP_055363679.1"/>
    </source>
</evidence>
<feature type="compositionally biased region" description="Polar residues" evidence="1">
    <location>
        <begin position="339"/>
        <end position="351"/>
    </location>
</feature>
<accession>A0A9W2XPX1</accession>
<sequence length="416" mass="45906">MSGCCCCEGPFKELLEADHLMASVNQNLEITEKHNSESGDLFTYCTLATTSVRRKTNRSSRRKEILLKEEEQREGGGGAGEEERGMTMDISLLRAQYRSSRDQRSRQTQVLLFRTVSEDLTEAVRVVPITQGLTPPNITFDPSPITYDPWHLHLDAHRRSRTFVPVQLPVFSSETNTNHQSVSISSRQASSSFEACSFKQESSSRKLSSTPESLSSSRELSSCRLSSTKLEDHISVDGSSGDPAFEQSTGVCFIRSKVDPVQICLTDSLIPSELSSIECIVDDCLSSSKEDHVYSSFINQDSLAPGSQSSSDESSTPVASITGSPSSSSTNLHEALNEAWSSDTKSSSMFLQPSGSPTGRRPRRFWSPANRFSRLSVGRAGSVTGVQEDQNYYPFPRRKTPRISEAARRLGMYSSF</sequence>
<keyword evidence="2" id="KW-1185">Reference proteome</keyword>
<reference evidence="3" key="1">
    <citation type="submission" date="2025-08" db="UniProtKB">
        <authorList>
            <consortium name="RefSeq"/>
        </authorList>
    </citation>
    <scope>IDENTIFICATION</scope>
</reference>
<dbReference type="PANTHER" id="PTHR36290:SF1">
    <property type="entry name" value="RIKEN CDNA D630039A03 GENE"/>
    <property type="match status" value="1"/>
</dbReference>
<organism evidence="2 3">
    <name type="scientific">Betta splendens</name>
    <name type="common">Siamese fighting fish</name>
    <dbReference type="NCBI Taxonomy" id="158456"/>
    <lineage>
        <taxon>Eukaryota</taxon>
        <taxon>Metazoa</taxon>
        <taxon>Chordata</taxon>
        <taxon>Craniata</taxon>
        <taxon>Vertebrata</taxon>
        <taxon>Euteleostomi</taxon>
        <taxon>Actinopterygii</taxon>
        <taxon>Neopterygii</taxon>
        <taxon>Teleostei</taxon>
        <taxon>Neoteleostei</taxon>
        <taxon>Acanthomorphata</taxon>
        <taxon>Anabantaria</taxon>
        <taxon>Anabantiformes</taxon>
        <taxon>Anabantoidei</taxon>
        <taxon>Osphronemidae</taxon>
        <taxon>Betta</taxon>
    </lineage>
</organism>
<protein>
    <submittedName>
        <fullName evidence="3">Uncharacterized protein LOC129603926 isoform X1</fullName>
    </submittedName>
</protein>
<evidence type="ECO:0000313" key="2">
    <source>
        <dbReference type="Proteomes" id="UP000515150"/>
    </source>
</evidence>
<dbReference type="GeneID" id="129603926"/>
<dbReference type="PANTHER" id="PTHR36290">
    <property type="entry name" value="RIKEN CDNA D630039A03 GENE"/>
    <property type="match status" value="1"/>
</dbReference>
<name>A0A9W2XPX1_BETSP</name>
<dbReference type="RefSeq" id="XP_055363679.1">
    <property type="nucleotide sequence ID" value="XM_055507704.1"/>
</dbReference>
<feature type="region of interest" description="Disordered" evidence="1">
    <location>
        <begin position="302"/>
        <end position="365"/>
    </location>
</feature>